<organism evidence="1 2">
    <name type="scientific">Methylomonas rosea</name>
    <dbReference type="NCBI Taxonomy" id="2952227"/>
    <lineage>
        <taxon>Bacteria</taxon>
        <taxon>Pseudomonadati</taxon>
        <taxon>Pseudomonadota</taxon>
        <taxon>Gammaproteobacteria</taxon>
        <taxon>Methylococcales</taxon>
        <taxon>Methylococcaceae</taxon>
        <taxon>Methylomonas</taxon>
    </lineage>
</organism>
<gene>
    <name evidence="1" type="ORF">NP589_03195</name>
</gene>
<dbReference type="Proteomes" id="UP001524570">
    <property type="component" value="Unassembled WGS sequence"/>
</dbReference>
<dbReference type="EMBL" id="JANIBL010000006">
    <property type="protein sequence ID" value="MCQ8116415.1"/>
    <property type="molecule type" value="Genomic_DNA"/>
</dbReference>
<dbReference type="RefSeq" id="WP_256605662.1">
    <property type="nucleotide sequence ID" value="NZ_JANIBL010000006.1"/>
</dbReference>
<name>A0ABT1TPE2_9GAMM</name>
<accession>A0ABT1TPE2</accession>
<comment type="caution">
    <text evidence="1">The sequence shown here is derived from an EMBL/GenBank/DDBJ whole genome shotgun (WGS) entry which is preliminary data.</text>
</comment>
<evidence type="ECO:0000313" key="2">
    <source>
        <dbReference type="Proteomes" id="UP001524570"/>
    </source>
</evidence>
<evidence type="ECO:0000313" key="1">
    <source>
        <dbReference type="EMBL" id="MCQ8116415.1"/>
    </source>
</evidence>
<sequence length="96" mass="10871">MIWRHYDDCSDHSVRYTSKAGVAIPVTFELLRKPLQCCEMQSEPFGFKPCIFQIKQRSFDVAEKPGHIETACAERPGIEGIYMKISPLSVGPRAQP</sequence>
<reference evidence="1 2" key="1">
    <citation type="submission" date="2022-07" db="EMBL/GenBank/DDBJ databases">
        <title>Methylomonas rivi sp. nov., Methylomonas rosea sp. nov., Methylomonas aureus sp. nov. and Methylomonas subterranea sp. nov., four novel methanotrophs isolated from a freshwater creek and the deep terrestrial subsurface.</title>
        <authorList>
            <person name="Abin C."/>
            <person name="Sankaranarayanan K."/>
            <person name="Garner C."/>
            <person name="Sindelar R."/>
            <person name="Kotary K."/>
            <person name="Garner R."/>
            <person name="Barclay S."/>
            <person name="Lawson P."/>
            <person name="Krumholz L."/>
        </authorList>
    </citation>
    <scope>NUCLEOTIDE SEQUENCE [LARGE SCALE GENOMIC DNA]</scope>
    <source>
        <strain evidence="1 2">WSC-7</strain>
    </source>
</reference>
<keyword evidence="2" id="KW-1185">Reference proteome</keyword>
<protein>
    <submittedName>
        <fullName evidence="1">Uncharacterized protein</fullName>
    </submittedName>
</protein>
<proteinExistence type="predicted"/>